<evidence type="ECO:0000313" key="3">
    <source>
        <dbReference type="Proteomes" id="UP001301958"/>
    </source>
</evidence>
<evidence type="ECO:0000313" key="2">
    <source>
        <dbReference type="EMBL" id="KAK4227770.1"/>
    </source>
</evidence>
<feature type="compositionally biased region" description="Low complexity" evidence="1">
    <location>
        <begin position="29"/>
        <end position="50"/>
    </location>
</feature>
<dbReference type="AlphaFoldDB" id="A0AAN7BQR9"/>
<dbReference type="Proteomes" id="UP001301958">
    <property type="component" value="Unassembled WGS sequence"/>
</dbReference>
<dbReference type="EMBL" id="MU865327">
    <property type="protein sequence ID" value="KAK4227770.1"/>
    <property type="molecule type" value="Genomic_DNA"/>
</dbReference>
<keyword evidence="3" id="KW-1185">Reference proteome</keyword>
<feature type="compositionally biased region" description="Polar residues" evidence="1">
    <location>
        <begin position="1"/>
        <end position="15"/>
    </location>
</feature>
<reference evidence="2" key="1">
    <citation type="journal article" date="2023" name="Mol. Phylogenet. Evol.">
        <title>Genome-scale phylogeny and comparative genomics of the fungal order Sordariales.</title>
        <authorList>
            <person name="Hensen N."/>
            <person name="Bonometti L."/>
            <person name="Westerberg I."/>
            <person name="Brannstrom I.O."/>
            <person name="Guillou S."/>
            <person name="Cros-Aarteil S."/>
            <person name="Calhoun S."/>
            <person name="Haridas S."/>
            <person name="Kuo A."/>
            <person name="Mondo S."/>
            <person name="Pangilinan J."/>
            <person name="Riley R."/>
            <person name="LaButti K."/>
            <person name="Andreopoulos B."/>
            <person name="Lipzen A."/>
            <person name="Chen C."/>
            <person name="Yan M."/>
            <person name="Daum C."/>
            <person name="Ng V."/>
            <person name="Clum A."/>
            <person name="Steindorff A."/>
            <person name="Ohm R.A."/>
            <person name="Martin F."/>
            <person name="Silar P."/>
            <person name="Natvig D.O."/>
            <person name="Lalanne C."/>
            <person name="Gautier V."/>
            <person name="Ament-Velasquez S.L."/>
            <person name="Kruys A."/>
            <person name="Hutchinson M.I."/>
            <person name="Powell A.J."/>
            <person name="Barry K."/>
            <person name="Miller A.N."/>
            <person name="Grigoriev I.V."/>
            <person name="Debuchy R."/>
            <person name="Gladieux P."/>
            <person name="Hiltunen Thoren M."/>
            <person name="Johannesson H."/>
        </authorList>
    </citation>
    <scope>NUCLEOTIDE SEQUENCE</scope>
    <source>
        <strain evidence="2">CBS 990.96</strain>
    </source>
</reference>
<gene>
    <name evidence="2" type="ORF">QBC38DRAFT_454909</name>
</gene>
<proteinExistence type="predicted"/>
<organism evidence="2 3">
    <name type="scientific">Podospora fimiseda</name>
    <dbReference type="NCBI Taxonomy" id="252190"/>
    <lineage>
        <taxon>Eukaryota</taxon>
        <taxon>Fungi</taxon>
        <taxon>Dikarya</taxon>
        <taxon>Ascomycota</taxon>
        <taxon>Pezizomycotina</taxon>
        <taxon>Sordariomycetes</taxon>
        <taxon>Sordariomycetidae</taxon>
        <taxon>Sordariales</taxon>
        <taxon>Podosporaceae</taxon>
        <taxon>Podospora</taxon>
    </lineage>
</organism>
<protein>
    <submittedName>
        <fullName evidence="2">Uncharacterized protein</fullName>
    </submittedName>
</protein>
<name>A0AAN7BQR9_9PEZI</name>
<feature type="region of interest" description="Disordered" evidence="1">
    <location>
        <begin position="1"/>
        <end position="98"/>
    </location>
</feature>
<comment type="caution">
    <text evidence="2">The sequence shown here is derived from an EMBL/GenBank/DDBJ whole genome shotgun (WGS) entry which is preliminary data.</text>
</comment>
<feature type="compositionally biased region" description="Basic and acidic residues" evidence="1">
    <location>
        <begin position="84"/>
        <end position="94"/>
    </location>
</feature>
<reference evidence="2" key="2">
    <citation type="submission" date="2023-05" db="EMBL/GenBank/DDBJ databases">
        <authorList>
            <consortium name="Lawrence Berkeley National Laboratory"/>
            <person name="Steindorff A."/>
            <person name="Hensen N."/>
            <person name="Bonometti L."/>
            <person name="Westerberg I."/>
            <person name="Brannstrom I.O."/>
            <person name="Guillou S."/>
            <person name="Cros-Aarteil S."/>
            <person name="Calhoun S."/>
            <person name="Haridas S."/>
            <person name="Kuo A."/>
            <person name="Mondo S."/>
            <person name="Pangilinan J."/>
            <person name="Riley R."/>
            <person name="Labutti K."/>
            <person name="Andreopoulos B."/>
            <person name="Lipzen A."/>
            <person name="Chen C."/>
            <person name="Yanf M."/>
            <person name="Daum C."/>
            <person name="Ng V."/>
            <person name="Clum A."/>
            <person name="Ohm R."/>
            <person name="Martin F."/>
            <person name="Silar P."/>
            <person name="Natvig D."/>
            <person name="Lalanne C."/>
            <person name="Gautier V."/>
            <person name="Ament-Velasquez S.L."/>
            <person name="Kruys A."/>
            <person name="Hutchinson M.I."/>
            <person name="Powell A.J."/>
            <person name="Barry K."/>
            <person name="Miller A.N."/>
            <person name="Grigoriev I.V."/>
            <person name="Debuchy R."/>
            <person name="Gladieux P."/>
            <person name="Thoren M.H."/>
            <person name="Johannesson H."/>
        </authorList>
    </citation>
    <scope>NUCLEOTIDE SEQUENCE</scope>
    <source>
        <strain evidence="2">CBS 990.96</strain>
    </source>
</reference>
<accession>A0AAN7BQR9</accession>
<evidence type="ECO:0000256" key="1">
    <source>
        <dbReference type="SAM" id="MobiDB-lite"/>
    </source>
</evidence>
<sequence>MLNPSIQLKSANPSRSIPEPASQRKSNVKSQTRTSSKSSTRPTLSPSLPQQKIRMKKSTPTPSLLPQAGTLKIGSKTATWLPDADGRSSSKKEAMAPAKLSLGTKKDYDNYDMEGRKRINFEFKFIPQRERKGNPEFEGLLRKKLLKGRSITEKDYMKWMRDID</sequence>